<feature type="region of interest" description="Disordered" evidence="8">
    <location>
        <begin position="485"/>
        <end position="504"/>
    </location>
</feature>
<feature type="domain" description="Reverse transcriptase" evidence="9">
    <location>
        <begin position="993"/>
        <end position="1172"/>
    </location>
</feature>
<dbReference type="InterPro" id="IPR043502">
    <property type="entry name" value="DNA/RNA_pol_sf"/>
</dbReference>
<dbReference type="GO" id="GO:0004519">
    <property type="term" value="F:endonuclease activity"/>
    <property type="evidence" value="ECO:0007669"/>
    <property type="project" value="UniProtKB-KW"/>
</dbReference>
<dbReference type="Pfam" id="PF17917">
    <property type="entry name" value="RT_RNaseH"/>
    <property type="match status" value="1"/>
</dbReference>
<protein>
    <recommendedName>
        <fullName evidence="1">RNA-directed DNA polymerase</fullName>
        <ecNumber evidence="1">2.7.7.49</ecNumber>
    </recommendedName>
</protein>
<proteinExistence type="predicted"/>
<dbReference type="InParanoid" id="I1BQB6"/>
<evidence type="ECO:0000256" key="1">
    <source>
        <dbReference type="ARBA" id="ARBA00012493"/>
    </source>
</evidence>
<keyword evidence="4" id="KW-0540">Nuclease</keyword>
<dbReference type="Gene3D" id="3.30.70.270">
    <property type="match status" value="2"/>
</dbReference>
<dbReference type="eggNOG" id="KOG0017">
    <property type="taxonomic scope" value="Eukaryota"/>
</dbReference>
<evidence type="ECO:0000313" key="10">
    <source>
        <dbReference type="EMBL" id="EIE78396.1"/>
    </source>
</evidence>
<keyword evidence="3" id="KW-0548">Nucleotidyltransferase</keyword>
<dbReference type="CDD" id="cd00303">
    <property type="entry name" value="retropepsin_like"/>
    <property type="match status" value="1"/>
</dbReference>
<dbReference type="SUPFAM" id="SSF50630">
    <property type="entry name" value="Acid proteases"/>
    <property type="match status" value="1"/>
</dbReference>
<dbReference type="PANTHER" id="PTHR37984">
    <property type="entry name" value="PROTEIN CBG26694"/>
    <property type="match status" value="1"/>
</dbReference>
<keyword evidence="7" id="KW-0695">RNA-directed DNA polymerase</keyword>
<dbReference type="InterPro" id="IPR021109">
    <property type="entry name" value="Peptidase_aspartic_dom_sf"/>
</dbReference>
<feature type="compositionally biased region" description="Low complexity" evidence="8">
    <location>
        <begin position="310"/>
        <end position="320"/>
    </location>
</feature>
<sequence>MATTEPIALVQSSNQIQGYRPKLIEFYGYEGEDFRHFQELLDSYLILSNTHSDNRKLAILKSQLRRAAKVYFEKTILKDRPQVTYDEAMELLKSHYITPELIQNYELEFNDMIQGEQEHPQIFLSRLREAADLANITSEAVIESRFRAGLLRDIKQFCIQSSARTFQDWLNHAEGWWNANRPRKIAMVDNPFIPRNVNHALIYHDDGVYHQRYPTNDHNIELIDANEGPAQVIPISSLHPYGMVNTVIPNPQIVSGPNQLSTLEITRNNYHAQNYPYQVQRNNGAYHSQHNNQQDLVNLIQQTIRNELGNQQQYQNPVRNYNRRNRYNDNHQNQHQNGNNGYNTNDHNNNMYNNNGYQPKKLVGSVAFKNESNGQSNNQEYNKSINNQSHNLNALLTQNETYLPAFTHDLYAAVRPEYPPEVTTSIPYEKPSKNTRERVRRSTTKAKGKVNDAVSTQPIITHQPISTQQPLVPHQPVVTRQPEAMETEQITQTSRTVKKPKRKTRAPPLKYDIVSDVLNKKADITVGDLMVAAPKLRRNMAAACRPVRIPVEVTNPGETMAVIEDEDINTTAVYSKVNIGDKFIKALIDCGAAKTCMSKALADTLGLYIDAASESIFTLGNGTKQPALGIIYDVPICVKDNMIIPCTVEVLPSCPNPLIIGNNWLNRAKAKIDFNSSTLKVAYKNKKAELEISFLRKNTTLPKVSSYTQKYEHPISLTNSKETKHVRFEAETQDDDDSTDQDEESEESSDESVEEELEDEEDESLLLLENDKDDDIKILNQGNDMLLKAPSHGLTIATNTSKTIWVRKSKNELKNMIYNLEITNLKVMDAMGYFDSCLNLVTNRKSIEIRIYNRSSNDILLDPDEEIGIIEKINPQEDSIIQAYNVDTNPHLCVMEMSESNNTEKNEEGMLLESDKYKKLEIGEISQDIKRGLQKLLKKYESIFDWDNNTIGYTNLIKHKITIKEDTMPISHRPYRMSPIETEHLQKELDKYCKLGVIAPSNSPWAAPVILVKKKNGEYRMVIDYRKLNAVTKKDAYPLPRIDDLLDTLGKAKVFSALDMRAGFHQVPLEEDSKELTAFTTKFGTYHYNTLPMGLVNSPATFQRLIDLCFRPLINKCLVAYIDDLNVYSLNYQDHLQHLEQVFQCIQVANLKLNPEKCFFFKDHLKFLGYIVTKEGLQTDPSKIQKIVEYPQPRTIKQVRGFLGIASYYRRFIKNFAAIARPLHDQTKTTKKIPWTSLTTESFETLKKLLTTAPILSRPDFNKPFILVTDASKLGLGAILTQLDENGHEHPIVYASRGLKSTESNYAPTKLECLAVIWAVKLFRPYLLGKKFTVITDHSALNGLLKTPNPTGIIARWITILSEYEFEVKYRPGRVNESADFLSRLGY</sequence>
<dbReference type="STRING" id="246409.I1BQB6"/>
<dbReference type="EMBL" id="CH476733">
    <property type="protein sequence ID" value="EIE78396.1"/>
    <property type="molecule type" value="Genomic_DNA"/>
</dbReference>
<dbReference type="PANTHER" id="PTHR37984:SF5">
    <property type="entry name" value="PROTEIN NYNRIN-LIKE"/>
    <property type="match status" value="1"/>
</dbReference>
<feature type="compositionally biased region" description="Basic residues" evidence="8">
    <location>
        <begin position="438"/>
        <end position="448"/>
    </location>
</feature>
<dbReference type="Proteomes" id="UP000009138">
    <property type="component" value="Unassembled WGS sequence"/>
</dbReference>
<dbReference type="GO" id="GO:0003964">
    <property type="term" value="F:RNA-directed DNA polymerase activity"/>
    <property type="evidence" value="ECO:0007669"/>
    <property type="project" value="UniProtKB-KW"/>
</dbReference>
<evidence type="ECO:0000256" key="3">
    <source>
        <dbReference type="ARBA" id="ARBA00022695"/>
    </source>
</evidence>
<dbReference type="OMA" id="WHLEFPA"/>
<organism evidence="10 11">
    <name type="scientific">Rhizopus delemar (strain RA 99-880 / ATCC MYA-4621 / FGSC 9543 / NRRL 43880)</name>
    <name type="common">Mucormycosis agent</name>
    <name type="synonym">Rhizopus arrhizus var. delemar</name>
    <dbReference type="NCBI Taxonomy" id="246409"/>
    <lineage>
        <taxon>Eukaryota</taxon>
        <taxon>Fungi</taxon>
        <taxon>Fungi incertae sedis</taxon>
        <taxon>Mucoromycota</taxon>
        <taxon>Mucoromycotina</taxon>
        <taxon>Mucoromycetes</taxon>
        <taxon>Mucorales</taxon>
        <taxon>Mucorineae</taxon>
        <taxon>Rhizopodaceae</taxon>
        <taxon>Rhizopus</taxon>
    </lineage>
</organism>
<dbReference type="PROSITE" id="PS50878">
    <property type="entry name" value="RT_POL"/>
    <property type="match status" value="1"/>
</dbReference>
<evidence type="ECO:0000256" key="2">
    <source>
        <dbReference type="ARBA" id="ARBA00022679"/>
    </source>
</evidence>
<dbReference type="EC" id="2.7.7.49" evidence="1"/>
<gene>
    <name evidence="10" type="ORF">RO3G_03100</name>
</gene>
<dbReference type="Gene3D" id="2.40.70.10">
    <property type="entry name" value="Acid Proteases"/>
    <property type="match status" value="1"/>
</dbReference>
<evidence type="ECO:0000256" key="5">
    <source>
        <dbReference type="ARBA" id="ARBA00022759"/>
    </source>
</evidence>
<dbReference type="Gene3D" id="3.10.10.10">
    <property type="entry name" value="HIV Type 1 Reverse Transcriptase, subunit A, domain 1"/>
    <property type="match status" value="1"/>
</dbReference>
<dbReference type="GO" id="GO:0016787">
    <property type="term" value="F:hydrolase activity"/>
    <property type="evidence" value="ECO:0007669"/>
    <property type="project" value="UniProtKB-KW"/>
</dbReference>
<accession>I1BQB6</accession>
<feature type="region of interest" description="Disordered" evidence="8">
    <location>
        <begin position="421"/>
        <end position="450"/>
    </location>
</feature>
<dbReference type="GeneID" id="93610072"/>
<feature type="compositionally biased region" description="Acidic residues" evidence="8">
    <location>
        <begin position="731"/>
        <end position="762"/>
    </location>
</feature>
<dbReference type="FunFam" id="3.30.70.270:FF:000020">
    <property type="entry name" value="Transposon Tf2-6 polyprotein-like Protein"/>
    <property type="match status" value="1"/>
</dbReference>
<keyword evidence="5" id="KW-0255">Endonuclease</keyword>
<dbReference type="CDD" id="cd01647">
    <property type="entry name" value="RT_LTR"/>
    <property type="match status" value="1"/>
</dbReference>
<dbReference type="Pfam" id="PF13975">
    <property type="entry name" value="gag-asp_proteas"/>
    <property type="match status" value="1"/>
</dbReference>
<evidence type="ECO:0000259" key="9">
    <source>
        <dbReference type="PROSITE" id="PS50878"/>
    </source>
</evidence>
<dbReference type="InterPro" id="IPR000477">
    <property type="entry name" value="RT_dom"/>
</dbReference>
<dbReference type="SUPFAM" id="SSF56672">
    <property type="entry name" value="DNA/RNA polymerases"/>
    <property type="match status" value="1"/>
</dbReference>
<dbReference type="InterPro" id="IPR043128">
    <property type="entry name" value="Rev_trsase/Diguanyl_cyclase"/>
</dbReference>
<evidence type="ECO:0000256" key="7">
    <source>
        <dbReference type="ARBA" id="ARBA00022918"/>
    </source>
</evidence>
<dbReference type="InterPro" id="IPR050951">
    <property type="entry name" value="Retrovirus_Pol_polyprotein"/>
</dbReference>
<feature type="region of interest" description="Disordered" evidence="8">
    <location>
        <begin position="716"/>
        <end position="762"/>
    </location>
</feature>
<reference evidence="10 11" key="1">
    <citation type="journal article" date="2009" name="PLoS Genet.">
        <title>Genomic analysis of the basal lineage fungus Rhizopus oryzae reveals a whole-genome duplication.</title>
        <authorList>
            <person name="Ma L.-J."/>
            <person name="Ibrahim A.S."/>
            <person name="Skory C."/>
            <person name="Grabherr M.G."/>
            <person name="Burger G."/>
            <person name="Butler M."/>
            <person name="Elias M."/>
            <person name="Idnurm A."/>
            <person name="Lang B.F."/>
            <person name="Sone T."/>
            <person name="Abe A."/>
            <person name="Calvo S.E."/>
            <person name="Corrochano L.M."/>
            <person name="Engels R."/>
            <person name="Fu J."/>
            <person name="Hansberg W."/>
            <person name="Kim J.-M."/>
            <person name="Kodira C.D."/>
            <person name="Koehrsen M.J."/>
            <person name="Liu B."/>
            <person name="Miranda-Saavedra D."/>
            <person name="O'Leary S."/>
            <person name="Ortiz-Castellanos L."/>
            <person name="Poulter R."/>
            <person name="Rodriguez-Romero J."/>
            <person name="Ruiz-Herrera J."/>
            <person name="Shen Y.-Q."/>
            <person name="Zeng Q."/>
            <person name="Galagan J."/>
            <person name="Birren B.W."/>
            <person name="Cuomo C.A."/>
            <person name="Wickes B.L."/>
        </authorList>
    </citation>
    <scope>NUCLEOTIDE SEQUENCE [LARGE SCALE GENOMIC DNA]</scope>
    <source>
        <strain evidence="11">RA 99-880 / ATCC MYA-4621 / FGSC 9543 / NRRL 43880</strain>
    </source>
</reference>
<dbReference type="InterPro" id="IPR041373">
    <property type="entry name" value="RT_RNaseH"/>
</dbReference>
<feature type="region of interest" description="Disordered" evidence="8">
    <location>
        <begin position="308"/>
        <end position="359"/>
    </location>
</feature>
<dbReference type="OrthoDB" id="5593162at2759"/>
<dbReference type="CDD" id="cd09274">
    <property type="entry name" value="RNase_HI_RT_Ty3"/>
    <property type="match status" value="1"/>
</dbReference>
<evidence type="ECO:0000256" key="4">
    <source>
        <dbReference type="ARBA" id="ARBA00022722"/>
    </source>
</evidence>
<feature type="compositionally biased region" description="Basic and acidic residues" evidence="8">
    <location>
        <begin position="721"/>
        <end position="730"/>
    </location>
</feature>
<dbReference type="RefSeq" id="XP_067513792.1">
    <property type="nucleotide sequence ID" value="XM_067657691.1"/>
</dbReference>
<name>I1BQB6_RHIO9</name>
<evidence type="ECO:0000256" key="8">
    <source>
        <dbReference type="SAM" id="MobiDB-lite"/>
    </source>
</evidence>
<keyword evidence="11" id="KW-1185">Reference proteome</keyword>
<feature type="compositionally biased region" description="Low complexity" evidence="8">
    <location>
        <begin position="330"/>
        <end position="358"/>
    </location>
</feature>
<dbReference type="VEuPathDB" id="FungiDB:RO3G_03100"/>
<evidence type="ECO:0000313" key="11">
    <source>
        <dbReference type="Proteomes" id="UP000009138"/>
    </source>
</evidence>
<keyword evidence="2" id="KW-0808">Transferase</keyword>
<evidence type="ECO:0000256" key="6">
    <source>
        <dbReference type="ARBA" id="ARBA00022801"/>
    </source>
</evidence>
<dbReference type="FunFam" id="3.10.20.370:FF:000001">
    <property type="entry name" value="Retrovirus-related Pol polyprotein from transposon 17.6-like protein"/>
    <property type="match status" value="1"/>
</dbReference>
<keyword evidence="6" id="KW-0378">Hydrolase</keyword>
<dbReference type="Pfam" id="PF00078">
    <property type="entry name" value="RVT_1"/>
    <property type="match status" value="1"/>
</dbReference>